<name>A0ACB9BTA6_9ASTR</name>
<gene>
    <name evidence="1" type="ORF">L1987_64946</name>
</gene>
<organism evidence="1 2">
    <name type="scientific">Smallanthus sonchifolius</name>
    <dbReference type="NCBI Taxonomy" id="185202"/>
    <lineage>
        <taxon>Eukaryota</taxon>
        <taxon>Viridiplantae</taxon>
        <taxon>Streptophyta</taxon>
        <taxon>Embryophyta</taxon>
        <taxon>Tracheophyta</taxon>
        <taxon>Spermatophyta</taxon>
        <taxon>Magnoliopsida</taxon>
        <taxon>eudicotyledons</taxon>
        <taxon>Gunneridae</taxon>
        <taxon>Pentapetalae</taxon>
        <taxon>asterids</taxon>
        <taxon>campanulids</taxon>
        <taxon>Asterales</taxon>
        <taxon>Asteraceae</taxon>
        <taxon>Asteroideae</taxon>
        <taxon>Heliantheae alliance</taxon>
        <taxon>Millerieae</taxon>
        <taxon>Smallanthus</taxon>
    </lineage>
</organism>
<keyword evidence="2" id="KW-1185">Reference proteome</keyword>
<comment type="caution">
    <text evidence="1">The sequence shown here is derived from an EMBL/GenBank/DDBJ whole genome shotgun (WGS) entry which is preliminary data.</text>
</comment>
<protein>
    <submittedName>
        <fullName evidence="1">Uncharacterized protein</fullName>
    </submittedName>
</protein>
<evidence type="ECO:0000313" key="2">
    <source>
        <dbReference type="Proteomes" id="UP001056120"/>
    </source>
</evidence>
<sequence>MSNPHRKFFKLVKPEALDNKHEIAIKLLPGNVKPLKLEISSTLELEGTILEDLPPLDVKDVLAVPPSIISEDHSPPHPYFDFGPFDDDWVLNYDFSQYSTPTNPTNYLFPHVTGPLDEDSKSVDSVESIGTLLRWANHNPWENELNADSDYNPWENEFSVVFY</sequence>
<proteinExistence type="predicted"/>
<reference evidence="2" key="1">
    <citation type="journal article" date="2022" name="Mol. Ecol. Resour.">
        <title>The genomes of chicory, endive, great burdock and yacon provide insights into Asteraceae palaeo-polyploidization history and plant inulin production.</title>
        <authorList>
            <person name="Fan W."/>
            <person name="Wang S."/>
            <person name="Wang H."/>
            <person name="Wang A."/>
            <person name="Jiang F."/>
            <person name="Liu H."/>
            <person name="Zhao H."/>
            <person name="Xu D."/>
            <person name="Zhang Y."/>
        </authorList>
    </citation>
    <scope>NUCLEOTIDE SEQUENCE [LARGE SCALE GENOMIC DNA]</scope>
    <source>
        <strain evidence="2">cv. Yunnan</strain>
    </source>
</reference>
<reference evidence="1 2" key="2">
    <citation type="journal article" date="2022" name="Mol. Ecol. Resour.">
        <title>The genomes of chicory, endive, great burdock and yacon provide insights into Asteraceae paleo-polyploidization history and plant inulin production.</title>
        <authorList>
            <person name="Fan W."/>
            <person name="Wang S."/>
            <person name="Wang H."/>
            <person name="Wang A."/>
            <person name="Jiang F."/>
            <person name="Liu H."/>
            <person name="Zhao H."/>
            <person name="Xu D."/>
            <person name="Zhang Y."/>
        </authorList>
    </citation>
    <scope>NUCLEOTIDE SEQUENCE [LARGE SCALE GENOMIC DNA]</scope>
    <source>
        <strain evidence="2">cv. Yunnan</strain>
        <tissue evidence="1">Leaves</tissue>
    </source>
</reference>
<dbReference type="EMBL" id="CM042039">
    <property type="protein sequence ID" value="KAI3725168.1"/>
    <property type="molecule type" value="Genomic_DNA"/>
</dbReference>
<dbReference type="Proteomes" id="UP001056120">
    <property type="component" value="Linkage Group LG22"/>
</dbReference>
<accession>A0ACB9BTA6</accession>
<evidence type="ECO:0000313" key="1">
    <source>
        <dbReference type="EMBL" id="KAI3725168.1"/>
    </source>
</evidence>